<organism evidence="6 7">
    <name type="scientific">Aureobasidium pullulans</name>
    <name type="common">Black yeast</name>
    <name type="synonym">Pullularia pullulans</name>
    <dbReference type="NCBI Taxonomy" id="5580"/>
    <lineage>
        <taxon>Eukaryota</taxon>
        <taxon>Fungi</taxon>
        <taxon>Dikarya</taxon>
        <taxon>Ascomycota</taxon>
        <taxon>Pezizomycotina</taxon>
        <taxon>Dothideomycetes</taxon>
        <taxon>Dothideomycetidae</taxon>
        <taxon>Dothideales</taxon>
        <taxon>Saccotheciaceae</taxon>
        <taxon>Aureobasidium</taxon>
    </lineage>
</organism>
<keyword evidence="4" id="KW-0812">Transmembrane</keyword>
<sequence>MTSRQSSTSSIKSEVKSEFDSSQLSSDQEQYQTGSSPENGILDHKVKPRLKGFVLENSPASTIPNGGFTAWLQVLSGFMCFMSAWGFVNAFGVFQDFYSSVLIPDVSNSDLSWIGSIQAFLLCSATVFAGPVYNYGHPRFLIIFGTILVVFGMMMTSLCSEYWQLMLAQGICVGFGAGCLFLPSIAIVPSYFTTKKAFAMGIAASGSSLGGVIYPIVFHRLEPQIGFEWATRVLGFIAFGTLLVPCFCIKARIFPKTRRKLLDFAAFKEPAYALFNLASFSGLDETLSFYLLPIMSAGSIAGRIVPGLVADRVGALNVLGFCTLCASTLGFCWIAIHHAASGLIIWALLYGALSGAFVSLQPTTVASITKDLSTVGGRMGMNTFCASFGILIGTPIAGLLVESGNWVGMQVFAGATLLGGALLVMATRITVTGLSVSVKA</sequence>
<evidence type="ECO:0000256" key="3">
    <source>
        <dbReference type="SAM" id="MobiDB-lite"/>
    </source>
</evidence>
<accession>A0A4S9LY38</accession>
<comment type="caution">
    <text evidence="6">The sequence shown here is derived from an EMBL/GenBank/DDBJ whole genome shotgun (WGS) entry which is preliminary data.</text>
</comment>
<name>A0A4S9LY38_AURPU</name>
<feature type="transmembrane region" description="Helical" evidence="4">
    <location>
        <begin position="342"/>
        <end position="360"/>
    </location>
</feature>
<feature type="transmembrane region" description="Helical" evidence="4">
    <location>
        <begin position="140"/>
        <end position="158"/>
    </location>
</feature>
<feature type="transmembrane region" description="Helical" evidence="4">
    <location>
        <begin position="197"/>
        <end position="217"/>
    </location>
</feature>
<dbReference type="InterPro" id="IPR050327">
    <property type="entry name" value="Proton-linked_MCT"/>
</dbReference>
<evidence type="ECO:0000313" key="7">
    <source>
        <dbReference type="Proteomes" id="UP000306584"/>
    </source>
</evidence>
<protein>
    <submittedName>
        <fullName evidence="6">MFS general substrate transporter</fullName>
    </submittedName>
</protein>
<dbReference type="Gene3D" id="1.20.1250.20">
    <property type="entry name" value="MFS general substrate transporter like domains"/>
    <property type="match status" value="2"/>
</dbReference>
<dbReference type="GO" id="GO:0022857">
    <property type="term" value="F:transmembrane transporter activity"/>
    <property type="evidence" value="ECO:0007669"/>
    <property type="project" value="InterPro"/>
</dbReference>
<dbReference type="EMBL" id="QZBD01000033">
    <property type="protein sequence ID" value="THY34941.1"/>
    <property type="molecule type" value="Genomic_DNA"/>
</dbReference>
<feature type="transmembrane region" description="Helical" evidence="4">
    <location>
        <begin position="111"/>
        <end position="133"/>
    </location>
</feature>
<dbReference type="InterPro" id="IPR020846">
    <property type="entry name" value="MFS_dom"/>
</dbReference>
<feature type="region of interest" description="Disordered" evidence="3">
    <location>
        <begin position="1"/>
        <end position="43"/>
    </location>
</feature>
<feature type="transmembrane region" description="Helical" evidence="4">
    <location>
        <begin position="407"/>
        <end position="426"/>
    </location>
</feature>
<dbReference type="Proteomes" id="UP000306584">
    <property type="component" value="Unassembled WGS sequence"/>
</dbReference>
<dbReference type="GO" id="GO:0016020">
    <property type="term" value="C:membrane"/>
    <property type="evidence" value="ECO:0007669"/>
    <property type="project" value="UniProtKB-SubCell"/>
</dbReference>
<evidence type="ECO:0000256" key="2">
    <source>
        <dbReference type="ARBA" id="ARBA00006727"/>
    </source>
</evidence>
<dbReference type="InterPro" id="IPR011701">
    <property type="entry name" value="MFS"/>
</dbReference>
<dbReference type="PROSITE" id="PS50850">
    <property type="entry name" value="MFS"/>
    <property type="match status" value="1"/>
</dbReference>
<keyword evidence="4" id="KW-1133">Transmembrane helix</keyword>
<gene>
    <name evidence="6" type="ORF">D6D01_01750</name>
</gene>
<dbReference type="PANTHER" id="PTHR11360">
    <property type="entry name" value="MONOCARBOXYLATE TRANSPORTER"/>
    <property type="match status" value="1"/>
</dbReference>
<dbReference type="AlphaFoldDB" id="A0A4S9LY38"/>
<dbReference type="PANTHER" id="PTHR11360:SF234">
    <property type="entry name" value="MFS-TYPE TRANSPORTER DBAD-RELATED"/>
    <property type="match status" value="1"/>
</dbReference>
<feature type="domain" description="Major facilitator superfamily (MFS) profile" evidence="5">
    <location>
        <begin position="233"/>
        <end position="440"/>
    </location>
</feature>
<comment type="similarity">
    <text evidence="2">Belongs to the major facilitator superfamily. Monocarboxylate porter (TC 2.A.1.13) family.</text>
</comment>
<feature type="transmembrane region" description="Helical" evidence="4">
    <location>
        <begin position="316"/>
        <end position="336"/>
    </location>
</feature>
<feature type="transmembrane region" description="Helical" evidence="4">
    <location>
        <begin position="164"/>
        <end position="185"/>
    </location>
</feature>
<reference evidence="6 7" key="1">
    <citation type="submission" date="2018-10" db="EMBL/GenBank/DDBJ databases">
        <title>Fifty Aureobasidium pullulans genomes reveal a recombining polyextremotolerant generalist.</title>
        <authorList>
            <person name="Gostincar C."/>
            <person name="Turk M."/>
            <person name="Zajc J."/>
            <person name="Gunde-Cimerman N."/>
        </authorList>
    </citation>
    <scope>NUCLEOTIDE SEQUENCE [LARGE SCALE GENOMIC DNA]</scope>
    <source>
        <strain evidence="6 7">EXF-6604</strain>
    </source>
</reference>
<evidence type="ECO:0000313" key="6">
    <source>
        <dbReference type="EMBL" id="THY34941.1"/>
    </source>
</evidence>
<evidence type="ECO:0000259" key="5">
    <source>
        <dbReference type="PROSITE" id="PS50850"/>
    </source>
</evidence>
<keyword evidence="4" id="KW-0472">Membrane</keyword>
<proteinExistence type="inferred from homology"/>
<feature type="compositionally biased region" description="Polar residues" evidence="3">
    <location>
        <begin position="20"/>
        <end position="38"/>
    </location>
</feature>
<feature type="transmembrane region" description="Helical" evidence="4">
    <location>
        <begin position="70"/>
        <end position="91"/>
    </location>
</feature>
<dbReference type="InterPro" id="IPR036259">
    <property type="entry name" value="MFS_trans_sf"/>
</dbReference>
<dbReference type="Pfam" id="PF07690">
    <property type="entry name" value="MFS_1"/>
    <property type="match status" value="2"/>
</dbReference>
<feature type="transmembrane region" description="Helical" evidence="4">
    <location>
        <begin position="229"/>
        <end position="249"/>
    </location>
</feature>
<evidence type="ECO:0000256" key="4">
    <source>
        <dbReference type="SAM" id="Phobius"/>
    </source>
</evidence>
<feature type="transmembrane region" description="Helical" evidence="4">
    <location>
        <begin position="381"/>
        <end position="401"/>
    </location>
</feature>
<feature type="transmembrane region" description="Helical" evidence="4">
    <location>
        <begin position="261"/>
        <end position="283"/>
    </location>
</feature>
<evidence type="ECO:0000256" key="1">
    <source>
        <dbReference type="ARBA" id="ARBA00004141"/>
    </source>
</evidence>
<feature type="compositionally biased region" description="Low complexity" evidence="3">
    <location>
        <begin position="1"/>
        <end position="12"/>
    </location>
</feature>
<dbReference type="SUPFAM" id="SSF103473">
    <property type="entry name" value="MFS general substrate transporter"/>
    <property type="match status" value="1"/>
</dbReference>
<comment type="subcellular location">
    <subcellularLocation>
        <location evidence="1">Membrane</location>
        <topology evidence="1">Multi-pass membrane protein</topology>
    </subcellularLocation>
</comment>